<proteinExistence type="predicted"/>
<sequence>MGPSVVAKTVCQKHYINSYVPVEVSCINGNLPILYIYCLSGVWSPETIPDCVESKKKDPSTPCEENRIEMTVLNVPLAHTNPQPLIAAHVPRELITTNKDNYNVLKIVPRGTWSLPGAKAAEDCKMPCPTGKYSMTGLGPSCQDCPRDMYQDKAMQKSCIGMSKWNSHCRPGLKFS</sequence>
<dbReference type="Proteomes" id="UP001163046">
    <property type="component" value="Unassembled WGS sequence"/>
</dbReference>
<evidence type="ECO:0000313" key="1">
    <source>
        <dbReference type="EMBL" id="KAJ7375664.1"/>
    </source>
</evidence>
<evidence type="ECO:0000313" key="2">
    <source>
        <dbReference type="Proteomes" id="UP001163046"/>
    </source>
</evidence>
<dbReference type="EMBL" id="MU826585">
    <property type="protein sequence ID" value="KAJ7375664.1"/>
    <property type="molecule type" value="Genomic_DNA"/>
</dbReference>
<accession>A0A9W9Z764</accession>
<protein>
    <submittedName>
        <fullName evidence="1">Coagulation factor 5/8 C-terminal domain, discoidin domain</fullName>
    </submittedName>
</protein>
<organism evidence="1 2">
    <name type="scientific">Desmophyllum pertusum</name>
    <dbReference type="NCBI Taxonomy" id="174260"/>
    <lineage>
        <taxon>Eukaryota</taxon>
        <taxon>Metazoa</taxon>
        <taxon>Cnidaria</taxon>
        <taxon>Anthozoa</taxon>
        <taxon>Hexacorallia</taxon>
        <taxon>Scleractinia</taxon>
        <taxon>Caryophylliina</taxon>
        <taxon>Caryophylliidae</taxon>
        <taxon>Desmophyllum</taxon>
    </lineage>
</organism>
<reference evidence="1" key="1">
    <citation type="submission" date="2023-01" db="EMBL/GenBank/DDBJ databases">
        <title>Genome assembly of the deep-sea coral Lophelia pertusa.</title>
        <authorList>
            <person name="Herrera S."/>
            <person name="Cordes E."/>
        </authorList>
    </citation>
    <scope>NUCLEOTIDE SEQUENCE</scope>
    <source>
        <strain evidence="1">USNM1676648</strain>
        <tissue evidence="1">Polyp</tissue>
    </source>
</reference>
<dbReference type="AlphaFoldDB" id="A0A9W9Z764"/>
<name>A0A9W9Z764_9CNID</name>
<comment type="caution">
    <text evidence="1">The sequence shown here is derived from an EMBL/GenBank/DDBJ whole genome shotgun (WGS) entry which is preliminary data.</text>
</comment>
<gene>
    <name evidence="1" type="primary">clec-78_7</name>
    <name evidence="1" type="ORF">OS493_039744</name>
</gene>
<keyword evidence="2" id="KW-1185">Reference proteome</keyword>